<reference evidence="2 3" key="1">
    <citation type="submission" date="2024-09" db="EMBL/GenBank/DDBJ databases">
        <authorList>
            <person name="Sun Q."/>
            <person name="Mori K."/>
        </authorList>
    </citation>
    <scope>NUCLEOTIDE SEQUENCE [LARGE SCALE GENOMIC DNA]</scope>
    <source>
        <strain evidence="2 3">CCM 7609</strain>
    </source>
</reference>
<feature type="compositionally biased region" description="Basic residues" evidence="1">
    <location>
        <begin position="1"/>
        <end position="20"/>
    </location>
</feature>
<evidence type="ECO:0000313" key="2">
    <source>
        <dbReference type="EMBL" id="MFB9075345.1"/>
    </source>
</evidence>
<dbReference type="EMBL" id="JBHMFI010000023">
    <property type="protein sequence ID" value="MFB9075345.1"/>
    <property type="molecule type" value="Genomic_DNA"/>
</dbReference>
<evidence type="ECO:0000313" key="3">
    <source>
        <dbReference type="Proteomes" id="UP001589575"/>
    </source>
</evidence>
<feature type="region of interest" description="Disordered" evidence="1">
    <location>
        <begin position="1"/>
        <end position="61"/>
    </location>
</feature>
<evidence type="ECO:0000256" key="1">
    <source>
        <dbReference type="SAM" id="MobiDB-lite"/>
    </source>
</evidence>
<comment type="caution">
    <text evidence="2">The sequence shown here is derived from an EMBL/GenBank/DDBJ whole genome shotgun (WGS) entry which is preliminary data.</text>
</comment>
<keyword evidence="3" id="KW-1185">Reference proteome</keyword>
<protein>
    <submittedName>
        <fullName evidence="2">Uncharacterized protein</fullName>
    </submittedName>
</protein>
<dbReference type="Proteomes" id="UP001589575">
    <property type="component" value="Unassembled WGS sequence"/>
</dbReference>
<name>A0ABV5G8T9_9MICC</name>
<accession>A0ABV5G8T9</accession>
<gene>
    <name evidence="2" type="ORF">ACFFX0_30910</name>
</gene>
<organism evidence="2 3">
    <name type="scientific">Citricoccus parietis</name>
    <dbReference type="NCBI Taxonomy" id="592307"/>
    <lineage>
        <taxon>Bacteria</taxon>
        <taxon>Bacillati</taxon>
        <taxon>Actinomycetota</taxon>
        <taxon>Actinomycetes</taxon>
        <taxon>Micrococcales</taxon>
        <taxon>Micrococcaceae</taxon>
        <taxon>Citricoccus</taxon>
    </lineage>
</organism>
<proteinExistence type="predicted"/>
<sequence length="92" mass="9681">MSCPGRSRHQPAGRYRRKFRKEVSDEGAPSESSDGAGPDAGGACAGGARTYYPQDSSKKPWSRPVRVGVLVRRGCGGCPYVLRQAAAGALIS</sequence>